<proteinExistence type="predicted"/>
<keyword evidence="1" id="KW-0472">Membrane</keyword>
<dbReference type="EMBL" id="JANPWB010000009">
    <property type="protein sequence ID" value="KAJ1149355.1"/>
    <property type="molecule type" value="Genomic_DNA"/>
</dbReference>
<comment type="caution">
    <text evidence="3">The sequence shown here is derived from an EMBL/GenBank/DDBJ whole genome shotgun (WGS) entry which is preliminary data.</text>
</comment>
<dbReference type="AlphaFoldDB" id="A0AAV7RB41"/>
<name>A0AAV7RB41_PLEWA</name>
<feature type="signal peptide" evidence="2">
    <location>
        <begin position="1"/>
        <end position="25"/>
    </location>
</feature>
<reference evidence="3" key="1">
    <citation type="journal article" date="2022" name="bioRxiv">
        <title>Sequencing and chromosome-scale assembly of the giantPleurodeles waltlgenome.</title>
        <authorList>
            <person name="Brown T."/>
            <person name="Elewa A."/>
            <person name="Iarovenko S."/>
            <person name="Subramanian E."/>
            <person name="Araus A.J."/>
            <person name="Petzold A."/>
            <person name="Susuki M."/>
            <person name="Suzuki K.-i.T."/>
            <person name="Hayashi T."/>
            <person name="Toyoda A."/>
            <person name="Oliveira C."/>
            <person name="Osipova E."/>
            <person name="Leigh N.D."/>
            <person name="Simon A."/>
            <person name="Yun M.H."/>
        </authorList>
    </citation>
    <scope>NUCLEOTIDE SEQUENCE</scope>
    <source>
        <strain evidence="3">20211129_DDA</strain>
        <tissue evidence="3">Liver</tissue>
    </source>
</reference>
<organism evidence="3 4">
    <name type="scientific">Pleurodeles waltl</name>
    <name type="common">Iberian ribbed newt</name>
    <dbReference type="NCBI Taxonomy" id="8319"/>
    <lineage>
        <taxon>Eukaryota</taxon>
        <taxon>Metazoa</taxon>
        <taxon>Chordata</taxon>
        <taxon>Craniata</taxon>
        <taxon>Vertebrata</taxon>
        <taxon>Euteleostomi</taxon>
        <taxon>Amphibia</taxon>
        <taxon>Batrachia</taxon>
        <taxon>Caudata</taxon>
        <taxon>Salamandroidea</taxon>
        <taxon>Salamandridae</taxon>
        <taxon>Pleurodelinae</taxon>
        <taxon>Pleurodeles</taxon>
    </lineage>
</organism>
<protein>
    <submittedName>
        <fullName evidence="3">Uncharacterized protein</fullName>
    </submittedName>
</protein>
<feature type="chain" id="PRO_5043967180" evidence="2">
    <location>
        <begin position="26"/>
        <end position="290"/>
    </location>
</feature>
<sequence>MLSGCNSPSAVLLQLTLCLLHRAPSWPAAPMPSYPHVADQKMLSCCSSPDAVLLNIAPGWPAAPHRKLACFTYAVLLHPTRCSHEEHHPTRCCPAAPHLMLSRCTSPDAIPLHLTQCYPAAPCPMLSRCTLPDAVPLHLARCCPSAPCPMLSHCTLPAAVPLPLARSCPATARQLLSRSTLPGAVPLHLARSCRTTAHPLLSRSTSPDSVCYTLHTADLVHFTMCSMLNTILHSDNVNNPICPMAQCYVMAGVCAFVFNFVGLCTWVSAYQRYFVKIAISGCTGLCACAE</sequence>
<evidence type="ECO:0000256" key="1">
    <source>
        <dbReference type="SAM" id="Phobius"/>
    </source>
</evidence>
<gene>
    <name evidence="3" type="ORF">NDU88_002165</name>
</gene>
<keyword evidence="2" id="KW-0732">Signal</keyword>
<keyword evidence="1" id="KW-1133">Transmembrane helix</keyword>
<evidence type="ECO:0000256" key="2">
    <source>
        <dbReference type="SAM" id="SignalP"/>
    </source>
</evidence>
<keyword evidence="1" id="KW-0812">Transmembrane</keyword>
<dbReference type="Proteomes" id="UP001066276">
    <property type="component" value="Chromosome 5"/>
</dbReference>
<evidence type="ECO:0000313" key="3">
    <source>
        <dbReference type="EMBL" id="KAJ1149355.1"/>
    </source>
</evidence>
<evidence type="ECO:0000313" key="4">
    <source>
        <dbReference type="Proteomes" id="UP001066276"/>
    </source>
</evidence>
<keyword evidence="4" id="KW-1185">Reference proteome</keyword>
<accession>A0AAV7RB41</accession>
<feature type="transmembrane region" description="Helical" evidence="1">
    <location>
        <begin position="248"/>
        <end position="270"/>
    </location>
</feature>